<dbReference type="PROSITE" id="PS00211">
    <property type="entry name" value="ABC_TRANSPORTER_1"/>
    <property type="match status" value="1"/>
</dbReference>
<evidence type="ECO:0000256" key="2">
    <source>
        <dbReference type="ARBA" id="ARBA00005964"/>
    </source>
</evidence>
<keyword evidence="3" id="KW-0813">Transport</keyword>
<keyword evidence="4 11" id="KW-0812">Transmembrane</keyword>
<feature type="transmembrane region" description="Helical" evidence="11">
    <location>
        <begin position="537"/>
        <end position="561"/>
    </location>
</feature>
<dbReference type="GO" id="GO:0016887">
    <property type="term" value="F:ATP hydrolysis activity"/>
    <property type="evidence" value="ECO:0007669"/>
    <property type="project" value="InterPro"/>
</dbReference>
<accession>A0A507E0C7</accession>
<feature type="transmembrane region" description="Helical" evidence="11">
    <location>
        <begin position="1065"/>
        <end position="1083"/>
    </location>
</feature>
<evidence type="ECO:0000256" key="9">
    <source>
        <dbReference type="ARBA" id="ARBA00023136"/>
    </source>
</evidence>
<protein>
    <recommendedName>
        <fullName evidence="12">ABC transporter domain-containing protein</fullName>
    </recommendedName>
</protein>
<dbReference type="InterPro" id="IPR019826">
    <property type="entry name" value="Carboxylesterase_B_AS"/>
</dbReference>
<dbReference type="SMART" id="SM00382">
    <property type="entry name" value="AAA"/>
    <property type="match status" value="1"/>
</dbReference>
<feature type="domain" description="ABC transporter" evidence="12">
    <location>
        <begin position="591"/>
        <end position="828"/>
    </location>
</feature>
<feature type="compositionally biased region" description="Polar residues" evidence="10">
    <location>
        <begin position="926"/>
        <end position="941"/>
    </location>
</feature>
<dbReference type="InterPro" id="IPR027417">
    <property type="entry name" value="P-loop_NTPase"/>
</dbReference>
<keyword evidence="14" id="KW-1185">Reference proteome</keyword>
<comment type="similarity">
    <text evidence="2">Belongs to the type-B carboxylesterase/lipase family.</text>
</comment>
<evidence type="ECO:0000313" key="14">
    <source>
        <dbReference type="Proteomes" id="UP000318582"/>
    </source>
</evidence>
<evidence type="ECO:0000256" key="11">
    <source>
        <dbReference type="SAM" id="Phobius"/>
    </source>
</evidence>
<evidence type="ECO:0000256" key="8">
    <source>
        <dbReference type="ARBA" id="ARBA00022989"/>
    </source>
</evidence>
<evidence type="ECO:0000256" key="1">
    <source>
        <dbReference type="ARBA" id="ARBA00004141"/>
    </source>
</evidence>
<feature type="transmembrane region" description="Helical" evidence="11">
    <location>
        <begin position="1089"/>
        <end position="1110"/>
    </location>
</feature>
<evidence type="ECO:0000313" key="13">
    <source>
        <dbReference type="EMBL" id="TPX56815.1"/>
    </source>
</evidence>
<evidence type="ECO:0000256" key="3">
    <source>
        <dbReference type="ARBA" id="ARBA00022448"/>
    </source>
</evidence>
<evidence type="ECO:0000256" key="10">
    <source>
        <dbReference type="SAM" id="MobiDB-lite"/>
    </source>
</evidence>
<dbReference type="PROSITE" id="PS00122">
    <property type="entry name" value="CARBOXYLESTERASE_B_1"/>
    <property type="match status" value="1"/>
</dbReference>
<dbReference type="GO" id="GO:0005524">
    <property type="term" value="F:ATP binding"/>
    <property type="evidence" value="ECO:0007669"/>
    <property type="project" value="UniProtKB-KW"/>
</dbReference>
<dbReference type="InterPro" id="IPR029058">
    <property type="entry name" value="AB_hydrolase_fold"/>
</dbReference>
<keyword evidence="9 11" id="KW-0472">Membrane</keyword>
<keyword evidence="8 11" id="KW-1133">Transmembrane helix</keyword>
<dbReference type="GO" id="GO:0042626">
    <property type="term" value="F:ATPase-coupled transmembrane transporter activity"/>
    <property type="evidence" value="ECO:0007669"/>
    <property type="project" value="TreeGrafter"/>
</dbReference>
<dbReference type="InterPro" id="IPR019819">
    <property type="entry name" value="Carboxylesterase_B_CS"/>
</dbReference>
<evidence type="ECO:0000256" key="7">
    <source>
        <dbReference type="ARBA" id="ARBA00022840"/>
    </source>
</evidence>
<dbReference type="PANTHER" id="PTHR48041">
    <property type="entry name" value="ABC TRANSPORTER G FAMILY MEMBER 28"/>
    <property type="match status" value="1"/>
</dbReference>
<dbReference type="InterPro" id="IPR002018">
    <property type="entry name" value="CarbesteraseB"/>
</dbReference>
<keyword evidence="6" id="KW-0378">Hydrolase</keyword>
<feature type="transmembrane region" description="Helical" evidence="11">
    <location>
        <begin position="1027"/>
        <end position="1044"/>
    </location>
</feature>
<dbReference type="STRING" id="109895.A0A507E0C7"/>
<comment type="caution">
    <text evidence="13">The sequence shown here is derived from an EMBL/GenBank/DDBJ whole genome shotgun (WGS) entry which is preliminary data.</text>
</comment>
<keyword evidence="5" id="KW-0547">Nucleotide-binding</keyword>
<proteinExistence type="inferred from homology"/>
<dbReference type="Gene3D" id="3.40.50.1820">
    <property type="entry name" value="alpha/beta hydrolase"/>
    <property type="match status" value="1"/>
</dbReference>
<dbReference type="SUPFAM" id="SSF53474">
    <property type="entry name" value="alpha/beta-Hydrolases"/>
    <property type="match status" value="1"/>
</dbReference>
<evidence type="ECO:0000256" key="4">
    <source>
        <dbReference type="ARBA" id="ARBA00022692"/>
    </source>
</evidence>
<feature type="transmembrane region" description="Helical" evidence="11">
    <location>
        <begin position="1214"/>
        <end position="1237"/>
    </location>
</feature>
<gene>
    <name evidence="13" type="ORF">PhCBS80983_g04244</name>
</gene>
<dbReference type="Pfam" id="PF00005">
    <property type="entry name" value="ABC_tran"/>
    <property type="match status" value="1"/>
</dbReference>
<evidence type="ECO:0000259" key="12">
    <source>
        <dbReference type="PROSITE" id="PS50893"/>
    </source>
</evidence>
<feature type="region of interest" description="Disordered" evidence="10">
    <location>
        <begin position="907"/>
        <end position="958"/>
    </location>
</feature>
<dbReference type="InterPro" id="IPR003593">
    <property type="entry name" value="AAA+_ATPase"/>
</dbReference>
<dbReference type="InterPro" id="IPR050352">
    <property type="entry name" value="ABCG_transporters"/>
</dbReference>
<keyword evidence="7" id="KW-0067">ATP-binding</keyword>
<reference evidence="13 14" key="1">
    <citation type="journal article" date="2019" name="Sci. Rep.">
        <title>Comparative genomics of chytrid fungi reveal insights into the obligate biotrophic and pathogenic lifestyle of Synchytrium endobioticum.</title>
        <authorList>
            <person name="van de Vossenberg B.T.L.H."/>
            <person name="Warris S."/>
            <person name="Nguyen H.D.T."/>
            <person name="van Gent-Pelzer M.P.E."/>
            <person name="Joly D.L."/>
            <person name="van de Geest H.C."/>
            <person name="Bonants P.J.M."/>
            <person name="Smith D.S."/>
            <person name="Levesque C.A."/>
            <person name="van der Lee T.A.J."/>
        </authorList>
    </citation>
    <scope>NUCLEOTIDE SEQUENCE [LARGE SCALE GENOMIC DNA]</scope>
    <source>
        <strain evidence="13 14">CBS 809.83</strain>
    </source>
</reference>
<dbReference type="PROSITE" id="PS00941">
    <property type="entry name" value="CARBOXYLESTERASE_B_2"/>
    <property type="match status" value="1"/>
</dbReference>
<dbReference type="PANTHER" id="PTHR48041:SF91">
    <property type="entry name" value="ABC TRANSPORTER G FAMILY MEMBER 28"/>
    <property type="match status" value="1"/>
</dbReference>
<name>A0A507E0C7_9FUNG</name>
<feature type="transmembrane region" description="Helical" evidence="11">
    <location>
        <begin position="1119"/>
        <end position="1139"/>
    </location>
</feature>
<dbReference type="InterPro" id="IPR003439">
    <property type="entry name" value="ABC_transporter-like_ATP-bd"/>
</dbReference>
<evidence type="ECO:0000256" key="6">
    <source>
        <dbReference type="ARBA" id="ARBA00022801"/>
    </source>
</evidence>
<dbReference type="Proteomes" id="UP000318582">
    <property type="component" value="Unassembled WGS sequence"/>
</dbReference>
<dbReference type="SUPFAM" id="SSF52540">
    <property type="entry name" value="P-loop containing nucleoside triphosphate hydrolases"/>
    <property type="match status" value="1"/>
</dbReference>
<dbReference type="InterPro" id="IPR017871">
    <property type="entry name" value="ABC_transporter-like_CS"/>
</dbReference>
<dbReference type="GO" id="GO:0016020">
    <property type="term" value="C:membrane"/>
    <property type="evidence" value="ECO:0007669"/>
    <property type="project" value="UniProtKB-SubCell"/>
</dbReference>
<organism evidence="13 14">
    <name type="scientific">Powellomyces hirtus</name>
    <dbReference type="NCBI Taxonomy" id="109895"/>
    <lineage>
        <taxon>Eukaryota</taxon>
        <taxon>Fungi</taxon>
        <taxon>Fungi incertae sedis</taxon>
        <taxon>Chytridiomycota</taxon>
        <taxon>Chytridiomycota incertae sedis</taxon>
        <taxon>Chytridiomycetes</taxon>
        <taxon>Spizellomycetales</taxon>
        <taxon>Powellomycetaceae</taxon>
        <taxon>Powellomyces</taxon>
    </lineage>
</organism>
<dbReference type="Gene3D" id="3.40.50.300">
    <property type="entry name" value="P-loop containing nucleotide triphosphate hydrolases"/>
    <property type="match status" value="1"/>
</dbReference>
<sequence>MAQSHKIPGGLSAVNFVEATTPSGRVQGYVNQHSGVSFLGIPFAGNNRWKTTIPIPNWSGTLDATLQKPGCPQICKENYLCPPIISEDCLYLNIYVPPLEAGHTDISAKQRPVLFFVPGGAFRRGSSHLYDSEASTLAQKMDAVIVIVSYRLGPLGFFLTEAKEGVSHSPNYGVDDIRTAHAWVVKSISSFGGLPSEITLVGQSAGSLIGTYLIGAGNPNPITFKAAALLSIPNSPLRNLAEAEEDRQLLLKELGCPPNDIACARGKTAGALIGAEHDRETNLNGFMSFPLMPMIVDNLEVTSQPAYALQHDYRGNVPVLIGMTKAEGHEYVNTVSHRPLRKIIADAVLRTWWPTVSDSAVVKSYYTKDVLYKGYLDHFGFLVNLMTDYLFLCPSRQALKNLGRTSSSPAYGIFLDGGMSYKEDVPAGTYCDGAACHGVDILFMFTGTEPFANILTQAIRGLVHSADPNAYASESGVVIPQLSPATVSGVPVAEIFRNGTSAAMPFPRNKYCDDWEALSADRPYDLRARAINRETSPFVLCVTLVSVILGGILLLHLAIFFRWKKFTKHSRTAVSADSVNARQPIQEPVPVAVAGLNVVLSGKYILSDVSLYFPAGKMTGLLGPSGAGKSTLIHHLTGSVGKGSARDVIFYGKSSLSHISVERLKRMIGLVEQTDCPYSSLTLQSVLEAAAVILLDSCTDEERLARVDEVTEILNLTGCVDVLVDKLSGGQKRRMTIAVQLLKKPPVLFLDEPTSGLDAETSLEVIRALKHLCNVGNHTVILTIHTPRREIWETFDQVALMSNGQVVFTGAPSDANMHFTTSGGKVKDPTINPADWIIDLIAQDSTGDYHKKFRASNHHSGLQTALSHVVPEMTFGSDAVAQPNGFQAAHPSNQRASWVREAYIHRSSSTPNFPPSPLSSDLSQLTTRASEVRSPNVQSSESPEENRHNNGTPPVGLKRMATDCSLSQSAADALKGDGTVPVIYRHNIPRMSAIALGTYAGRRPTVWTVVWASTLRWWRTGPIFSKFSYSLLVLTLSIVGALLCRRNIEDDLQLTLRAIMWQIAILEPLPALLAFCVIFDPPIFHRSEFGVMILAVILFHHATTSMFSLIERLPVSDRVAVLASTCVVGLIAFFSGAMVKEGQTPVYDGLSFIQYISPGYWGFRVVTWSAVGGQGVCLFRSIHDANTECAITEGDLVSKAMGDWPDHPNKWESLLIQLALSGALRLLQLIILYGEFYSTKMSTFGRMCWLSIKAKVQNLFKATPTEHIAHDTLELERGTRQGHGNP</sequence>
<evidence type="ECO:0000256" key="5">
    <source>
        <dbReference type="ARBA" id="ARBA00022741"/>
    </source>
</evidence>
<dbReference type="Pfam" id="PF00135">
    <property type="entry name" value="COesterase"/>
    <property type="match status" value="1"/>
</dbReference>
<dbReference type="PROSITE" id="PS50893">
    <property type="entry name" value="ABC_TRANSPORTER_2"/>
    <property type="match status" value="1"/>
</dbReference>
<dbReference type="EMBL" id="QEAQ01000064">
    <property type="protein sequence ID" value="TPX56815.1"/>
    <property type="molecule type" value="Genomic_DNA"/>
</dbReference>
<comment type="subcellular location">
    <subcellularLocation>
        <location evidence="1">Membrane</location>
        <topology evidence="1">Multi-pass membrane protein</topology>
    </subcellularLocation>
</comment>